<dbReference type="SUPFAM" id="SSF55770">
    <property type="entry name" value="Profilin (actin-binding protein)"/>
    <property type="match status" value="1"/>
</dbReference>
<comment type="caution">
    <text evidence="1">The sequence shown here is derived from an EMBL/GenBank/DDBJ whole genome shotgun (WGS) entry which is preliminary data.</text>
</comment>
<evidence type="ECO:0008006" key="4">
    <source>
        <dbReference type="Google" id="ProtNLM"/>
    </source>
</evidence>
<evidence type="ECO:0000313" key="2">
    <source>
        <dbReference type="EMBL" id="CAL4804076.1"/>
    </source>
</evidence>
<reference evidence="2 3" key="2">
    <citation type="submission" date="2024-05" db="EMBL/GenBank/DDBJ databases">
        <authorList>
            <person name="Chen Y."/>
            <person name="Shah S."/>
            <person name="Dougan E. K."/>
            <person name="Thang M."/>
            <person name="Chan C."/>
        </authorList>
    </citation>
    <scope>NUCLEOTIDE SEQUENCE [LARGE SCALE GENOMIC DNA]</scope>
</reference>
<organism evidence="1">
    <name type="scientific">Cladocopium goreaui</name>
    <dbReference type="NCBI Taxonomy" id="2562237"/>
    <lineage>
        <taxon>Eukaryota</taxon>
        <taxon>Sar</taxon>
        <taxon>Alveolata</taxon>
        <taxon>Dinophyceae</taxon>
        <taxon>Suessiales</taxon>
        <taxon>Symbiodiniaceae</taxon>
        <taxon>Cladocopium</taxon>
    </lineage>
</organism>
<reference evidence="1" key="1">
    <citation type="submission" date="2022-10" db="EMBL/GenBank/DDBJ databases">
        <authorList>
            <person name="Chen Y."/>
            <person name="Dougan E. K."/>
            <person name="Chan C."/>
            <person name="Rhodes N."/>
            <person name="Thang M."/>
        </authorList>
    </citation>
    <scope>NUCLEOTIDE SEQUENCE</scope>
</reference>
<evidence type="ECO:0000313" key="1">
    <source>
        <dbReference type="EMBL" id="CAI4016764.1"/>
    </source>
</evidence>
<dbReference type="Gene3D" id="3.30.450.30">
    <property type="entry name" value="Dynein light chain 2a, cytoplasmic"/>
    <property type="match status" value="1"/>
</dbReference>
<keyword evidence="3" id="KW-1185">Reference proteome</keyword>
<dbReference type="EMBL" id="CAMXCT010006600">
    <property type="protein sequence ID" value="CAI4016764.1"/>
    <property type="molecule type" value="Genomic_DNA"/>
</dbReference>
<dbReference type="Pfam" id="PF00235">
    <property type="entry name" value="Profilin"/>
    <property type="match status" value="1"/>
</dbReference>
<proteinExistence type="predicted"/>
<dbReference type="InterPro" id="IPR048278">
    <property type="entry name" value="PFN"/>
</dbReference>
<dbReference type="Proteomes" id="UP001152797">
    <property type="component" value="Unassembled WGS sequence"/>
</dbReference>
<sequence length="167" mass="18604">MAEEEASWDQSLEEWLITEGYCYAAGMAQLEDGAFYAAAPQEAEAGWGFIFKEDHEQMIMQDDMSEKKMTINEASALKFAAENLKAPPEGLWLGGQKYKITRTDKEYQVGDQTFIYIFAAAPKKGVSIAVTKTQIICAFFDEEKGQTAGNCTKALAAYAEWMVTEGY</sequence>
<dbReference type="OrthoDB" id="421374at2759"/>
<dbReference type="InterPro" id="IPR036140">
    <property type="entry name" value="PFN_sf"/>
</dbReference>
<gene>
    <name evidence="1" type="ORF">C1SCF055_LOCUS41467</name>
</gene>
<evidence type="ECO:0000313" key="3">
    <source>
        <dbReference type="Proteomes" id="UP001152797"/>
    </source>
</evidence>
<dbReference type="EMBL" id="CAMXCT020006600">
    <property type="protein sequence ID" value="CAL1170139.1"/>
    <property type="molecule type" value="Genomic_DNA"/>
</dbReference>
<dbReference type="AlphaFoldDB" id="A0A9P1DUW3"/>
<accession>A0A9P1DUW3</accession>
<dbReference type="EMBL" id="CAMXCT030006600">
    <property type="protein sequence ID" value="CAL4804076.1"/>
    <property type="molecule type" value="Genomic_DNA"/>
</dbReference>
<dbReference type="GO" id="GO:0003779">
    <property type="term" value="F:actin binding"/>
    <property type="evidence" value="ECO:0007669"/>
    <property type="project" value="InterPro"/>
</dbReference>
<name>A0A9P1DUW3_9DINO</name>
<protein>
    <recommendedName>
        <fullName evidence="4">Profilin</fullName>
    </recommendedName>
</protein>